<evidence type="ECO:0000313" key="1">
    <source>
        <dbReference type="EMBL" id="UZF89642.1"/>
    </source>
</evidence>
<organism evidence="1">
    <name type="scientific">Bosea sp. NBC_00436</name>
    <dbReference type="NCBI Taxonomy" id="2969620"/>
    <lineage>
        <taxon>Bacteria</taxon>
        <taxon>Pseudomonadati</taxon>
        <taxon>Pseudomonadota</taxon>
        <taxon>Alphaproteobacteria</taxon>
        <taxon>Hyphomicrobiales</taxon>
        <taxon>Boseaceae</taxon>
        <taxon>Bosea</taxon>
    </lineage>
</organism>
<sequence length="42" mass="4725">MIAIIKHVYEQIADAAKFAAAVWHDARSLQADAEKKYGYIAF</sequence>
<name>A0A9E7ZYH7_9HYPH</name>
<proteinExistence type="predicted"/>
<dbReference type="EMBL" id="CP102774">
    <property type="protein sequence ID" value="UZF89642.1"/>
    <property type="molecule type" value="Genomic_DNA"/>
</dbReference>
<dbReference type="AlphaFoldDB" id="A0A9E7ZYH7"/>
<protein>
    <submittedName>
        <fullName evidence="1">Uncharacterized protein</fullName>
    </submittedName>
</protein>
<gene>
    <name evidence="1" type="ORF">NWE54_13030</name>
</gene>
<accession>A0A9E7ZYH7</accession>
<reference evidence="1" key="1">
    <citation type="submission" date="2022-08" db="EMBL/GenBank/DDBJ databases">
        <title>Complete Genome Sequences of 2 Bosea sp. soil isolates.</title>
        <authorList>
            <person name="Alvarez Arevalo M."/>
            <person name="Sterndorff E.B."/>
            <person name="Faurdal D."/>
            <person name="Joergensen T.S."/>
            <person name="Weber T."/>
        </authorList>
    </citation>
    <scope>NUCLEOTIDE SEQUENCE</scope>
    <source>
        <strain evidence="1">NBC_00436</strain>
    </source>
</reference>